<dbReference type="Proteomes" id="UP000483820">
    <property type="component" value="Chromosome IV"/>
</dbReference>
<dbReference type="PANTHER" id="PTHR21503:SF8">
    <property type="entry name" value="F-BOX ASSOCIATED DOMAIN-CONTAINING PROTEIN-RELATED"/>
    <property type="match status" value="1"/>
</dbReference>
<evidence type="ECO:0000313" key="2">
    <source>
        <dbReference type="EMBL" id="KAF1758980.1"/>
    </source>
</evidence>
<dbReference type="GeneID" id="9804285"/>
<sequence>MDPPKPFPILRLPFLAIEEVFKAMHPIEIINFSMITKRTKAVTEKMAFYSKYTIRFYVFKTLGIEIIGSNGPVICTYDVTSERRKMDGKIVEHGSDGYIIRRVYCYARDAVKRWKLMCKYVLELFKRKSINMLSMTMDEFVDHNVSIIDFIKTNEILVDICMLYQTREEKNVDEQFAYLLENLTVNAELSSFLNIKDKNFNGKIPKHLQNLYINCSKWIGYEKLLEIDSKHVTLENDEISNKEWNLFLKKWIAMETNQNLKYLQLSHKELGTFRDHVLHDIPYEVISEEVSRIVPCRYNQTQKISGGIDIRRIDGKTATFFVCQSHEKIFLGYWSVFNKIKTICLYLCISRSVTITCRPVVLIVYFLLLPSPIAPHSHAFIVSLVVPSRLSICPSKMDPPKPFPILRLPFLAIQEVFKAMDPIETINFSMINKRTKKIVKQTTFYSRYAIELYIDNKLQIRLHRTKDVVSYVMTSDEKMDGKIEKIEWGREILRKVYKYSKYPVDEWKQLCKHVLDIFKKQTIDYLSMTMDAFPGQNISIIDFLRKNVKSVDKCSLDQRDKEINVEKHTAYLLDNIKIDSELSFDVYINNDNFNGKIPKDLKELNISNSQWFGFERLLEIDCKSLYLEYDWISNEQLNSFFKKWIAMETNQNLEYVELDNRKLDRFRDRVLHDIPHEALSN</sequence>
<reference evidence="2 3" key="1">
    <citation type="submission" date="2019-12" db="EMBL/GenBank/DDBJ databases">
        <title>Chromosome-level assembly of the Caenorhabditis remanei genome.</title>
        <authorList>
            <person name="Teterina A.A."/>
            <person name="Willis J.H."/>
            <person name="Phillips P.C."/>
        </authorList>
    </citation>
    <scope>NUCLEOTIDE SEQUENCE [LARGE SCALE GENOMIC DNA]</scope>
    <source>
        <strain evidence="2 3">PX506</strain>
        <tissue evidence="2">Whole organism</tissue>
    </source>
</reference>
<feature type="domain" description="F-box" evidence="1">
    <location>
        <begin position="402"/>
        <end position="448"/>
    </location>
</feature>
<evidence type="ECO:0000259" key="1">
    <source>
        <dbReference type="PROSITE" id="PS50181"/>
    </source>
</evidence>
<dbReference type="EMBL" id="WUAV01000004">
    <property type="protein sequence ID" value="KAF1758980.1"/>
    <property type="molecule type" value="Genomic_DNA"/>
</dbReference>
<dbReference type="PANTHER" id="PTHR21503">
    <property type="entry name" value="F-BOX-CONTAINING HYPOTHETICAL PROTEIN C.ELEGANS"/>
    <property type="match status" value="1"/>
</dbReference>
<dbReference type="Pfam" id="PF07735">
    <property type="entry name" value="FBA_2"/>
    <property type="match status" value="2"/>
</dbReference>
<proteinExistence type="predicted"/>
<dbReference type="InterPro" id="IPR001810">
    <property type="entry name" value="F-box_dom"/>
</dbReference>
<comment type="caution">
    <text evidence="2">The sequence shown here is derived from an EMBL/GenBank/DDBJ whole genome shotgun (WGS) entry which is preliminary data.</text>
</comment>
<dbReference type="CTD" id="9804285"/>
<dbReference type="InterPro" id="IPR012885">
    <property type="entry name" value="F-box_Sdz-33"/>
</dbReference>
<dbReference type="PROSITE" id="PS50181">
    <property type="entry name" value="FBOX"/>
    <property type="match status" value="2"/>
</dbReference>
<organism evidence="2 3">
    <name type="scientific">Caenorhabditis remanei</name>
    <name type="common">Caenorhabditis vulgaris</name>
    <dbReference type="NCBI Taxonomy" id="31234"/>
    <lineage>
        <taxon>Eukaryota</taxon>
        <taxon>Metazoa</taxon>
        <taxon>Ecdysozoa</taxon>
        <taxon>Nematoda</taxon>
        <taxon>Chromadorea</taxon>
        <taxon>Rhabditida</taxon>
        <taxon>Rhabditina</taxon>
        <taxon>Rhabditomorpha</taxon>
        <taxon>Rhabditoidea</taxon>
        <taxon>Rhabditidae</taxon>
        <taxon>Peloderinae</taxon>
        <taxon>Caenorhabditis</taxon>
    </lineage>
</organism>
<evidence type="ECO:0000313" key="3">
    <source>
        <dbReference type="Proteomes" id="UP000483820"/>
    </source>
</evidence>
<accession>A0A6A5GU27</accession>
<dbReference type="Pfam" id="PF00646">
    <property type="entry name" value="F-box"/>
    <property type="match status" value="1"/>
</dbReference>
<protein>
    <recommendedName>
        <fullName evidence="1">F-box domain-containing protein</fullName>
    </recommendedName>
</protein>
<feature type="domain" description="F-box" evidence="1">
    <location>
        <begin position="6"/>
        <end position="52"/>
    </location>
</feature>
<name>A0A6A5GU27_CAERE</name>
<dbReference type="AlphaFoldDB" id="A0A6A5GU27"/>
<dbReference type="KEGG" id="crq:GCK72_015440"/>
<dbReference type="RefSeq" id="XP_053585641.1">
    <property type="nucleotide sequence ID" value="XM_053730869.1"/>
</dbReference>
<gene>
    <name evidence="2" type="ORF">GCK72_015440</name>
</gene>